<evidence type="ECO:0000313" key="1">
    <source>
        <dbReference type="EMBL" id="CAB4663501.1"/>
    </source>
</evidence>
<dbReference type="AlphaFoldDB" id="A0A6J6LP45"/>
<dbReference type="InterPro" id="IPR052896">
    <property type="entry name" value="GGT-like_enzyme"/>
</dbReference>
<dbReference type="Gene3D" id="3.60.20.40">
    <property type="match status" value="1"/>
</dbReference>
<dbReference type="EMBL" id="CAEZWW010000013">
    <property type="protein sequence ID" value="CAB4663501.1"/>
    <property type="molecule type" value="Genomic_DNA"/>
</dbReference>
<dbReference type="PANTHER" id="PTHR43881">
    <property type="entry name" value="GAMMA-GLUTAMYLTRANSPEPTIDASE (AFU_ORTHOLOGUE AFUA_4G13580)"/>
    <property type="match status" value="1"/>
</dbReference>
<proteinExistence type="predicted"/>
<name>A0A6J6LP45_9ZZZZ</name>
<protein>
    <submittedName>
        <fullName evidence="1">Unannotated protein</fullName>
    </submittedName>
</protein>
<accession>A0A6J6LP45</accession>
<dbReference type="InterPro" id="IPR043137">
    <property type="entry name" value="GGT_ssub_C"/>
</dbReference>
<dbReference type="Pfam" id="PF01019">
    <property type="entry name" value="G_glu_transpept"/>
    <property type="match status" value="1"/>
</dbReference>
<gene>
    <name evidence="1" type="ORF">UFOPK2310_00215</name>
</gene>
<organism evidence="1">
    <name type="scientific">freshwater metagenome</name>
    <dbReference type="NCBI Taxonomy" id="449393"/>
    <lineage>
        <taxon>unclassified sequences</taxon>
        <taxon>metagenomes</taxon>
        <taxon>ecological metagenomes</taxon>
    </lineage>
</organism>
<dbReference type="PANTHER" id="PTHR43881:SF5">
    <property type="entry name" value="GAMMA-GLUTAMYLTRANSPEPTIDASE"/>
    <property type="match status" value="1"/>
</dbReference>
<sequence>MISGDGEFLVGTSESKAQGFAVATPHSYATEIAVGVLKKGGSAADAAIAAAAVLCVIYPQDCALGGDLVALLHRKNGSFTSLLSVGSASMNADVKAVRSECAQMPQTGPLTVTVPGLVAGLGELHNAAGRLPWAELLAPAVKTATSGVRMSEATARFLAEGWPQFSQDEGMRSVFGDRKGAPLKIGDLLVQRALGETLTKLAELGSKEFYSGSVAVNLASGMSNLGIQIDETDLMSHEAEWKNALSVRFAGKQVYTSPPTTQGFIFLCILKALERINFDIHSGTESQGDLVNLSASAAGFQDEYWGEWVGSQTQDINEAWIDGFAAKLSTSMASTEQQDSHKWGGDTVAIVIRDSEGDAVTLIQSLSMPFGAGLLDPKTGIIFHNRGASFTLKPNKINTLGPGRRPPHTLMPVMVAEAGSLSGLLGTMGGKSQPQILLQVLIRLLAQDSVQNAVSAPRWVLGGRVPTPDIFTLTVEPGLEKLSRQMSEEGWSVDKLDAPSDNVGHAQVIWLGEKTWDAASDPRSDGSAIAW</sequence>
<dbReference type="SUPFAM" id="SSF56235">
    <property type="entry name" value="N-terminal nucleophile aminohydrolases (Ntn hydrolases)"/>
    <property type="match status" value="1"/>
</dbReference>
<dbReference type="InterPro" id="IPR029055">
    <property type="entry name" value="Ntn_hydrolases_N"/>
</dbReference>
<reference evidence="1" key="1">
    <citation type="submission" date="2020-05" db="EMBL/GenBank/DDBJ databases">
        <authorList>
            <person name="Chiriac C."/>
            <person name="Salcher M."/>
            <person name="Ghai R."/>
            <person name="Kavagutti S V."/>
        </authorList>
    </citation>
    <scope>NUCLEOTIDE SEQUENCE</scope>
</reference>
<dbReference type="PRINTS" id="PR01210">
    <property type="entry name" value="GGTRANSPTASE"/>
</dbReference>